<dbReference type="OrthoDB" id="5731040at2"/>
<keyword evidence="5" id="KW-0998">Cell outer membrane</keyword>
<evidence type="ECO:0000256" key="6">
    <source>
        <dbReference type="SAM" id="SignalP"/>
    </source>
</evidence>
<evidence type="ECO:0000256" key="2">
    <source>
        <dbReference type="ARBA" id="ARBA00005722"/>
    </source>
</evidence>
<protein>
    <recommendedName>
        <fullName evidence="9">Outer membrane protein</fullName>
    </recommendedName>
</protein>
<accession>A4CD50</accession>
<organism evidence="7 8">
    <name type="scientific">Pseudoalteromonas tunicata D2</name>
    <dbReference type="NCBI Taxonomy" id="87626"/>
    <lineage>
        <taxon>Bacteria</taxon>
        <taxon>Pseudomonadati</taxon>
        <taxon>Pseudomonadota</taxon>
        <taxon>Gammaproteobacteria</taxon>
        <taxon>Alteromonadales</taxon>
        <taxon>Pseudoalteromonadaceae</taxon>
        <taxon>Pseudoalteromonas</taxon>
    </lineage>
</organism>
<dbReference type="STRING" id="87626.PTD2_15677"/>
<evidence type="ECO:0000256" key="3">
    <source>
        <dbReference type="ARBA" id="ARBA00022729"/>
    </source>
</evidence>
<dbReference type="Pfam" id="PF06629">
    <property type="entry name" value="MipA"/>
    <property type="match status" value="1"/>
</dbReference>
<gene>
    <name evidence="7" type="ORF">PTD2_15677</name>
</gene>
<dbReference type="GO" id="GO:0009279">
    <property type="term" value="C:cell outer membrane"/>
    <property type="evidence" value="ECO:0007669"/>
    <property type="project" value="UniProtKB-SubCell"/>
</dbReference>
<proteinExistence type="inferred from homology"/>
<reference evidence="7 8" key="1">
    <citation type="submission" date="2006-02" db="EMBL/GenBank/DDBJ databases">
        <authorList>
            <person name="Moran M.A."/>
            <person name="Kjelleberg S."/>
            <person name="Egan S."/>
            <person name="Saunders N."/>
            <person name="Thomas T."/>
            <person name="Ferriera S."/>
            <person name="Johnson J."/>
            <person name="Kravitz S."/>
            <person name="Halpern A."/>
            <person name="Remington K."/>
            <person name="Beeson K."/>
            <person name="Tran B."/>
            <person name="Rogers Y.-H."/>
            <person name="Friedman R."/>
            <person name="Venter J.C."/>
        </authorList>
    </citation>
    <scope>NUCLEOTIDE SEQUENCE [LARGE SCALE GENOMIC DNA]</scope>
    <source>
        <strain evidence="7 8">D2</strain>
    </source>
</reference>
<dbReference type="RefSeq" id="WP_009838755.1">
    <property type="nucleotide sequence ID" value="NZ_AAOH01000006.1"/>
</dbReference>
<feature type="signal peptide" evidence="6">
    <location>
        <begin position="1"/>
        <end position="18"/>
    </location>
</feature>
<comment type="subcellular location">
    <subcellularLocation>
        <location evidence="1">Cell outer membrane</location>
    </subcellularLocation>
</comment>
<keyword evidence="8" id="KW-1185">Reference proteome</keyword>
<feature type="chain" id="PRO_5002667199" description="Outer membrane protein" evidence="6">
    <location>
        <begin position="19"/>
        <end position="267"/>
    </location>
</feature>
<sequence>MLKRLLMILALFAVAAHAKDNQIDVNTWHLAVGVGLGKASNPLHGGDDIPLVVLPDIAYYGERFYFDNGQVGYSLSQDSHYSLSMISELNPEKRFFVFWHPSNFFLPMALNSETKIAESVTVNQVKKRRWALDAGLEYQYFSDNFTLKLNWLFDISGVYNDDRAAIEFEGQSQFGSIIISPAIGLHYQSQGLNQYYYGVEQQSLFYDGYRSGSSLSPYFKLQLTWPLTQSSALFIKTSYDDYSSLRRSPLFKENAAMSFFVGMKYIF</sequence>
<evidence type="ECO:0000313" key="8">
    <source>
        <dbReference type="Proteomes" id="UP000006201"/>
    </source>
</evidence>
<comment type="similarity">
    <text evidence="2">Belongs to the MipA/OmpV family.</text>
</comment>
<evidence type="ECO:0000256" key="4">
    <source>
        <dbReference type="ARBA" id="ARBA00023136"/>
    </source>
</evidence>
<dbReference type="eggNOG" id="COG3713">
    <property type="taxonomic scope" value="Bacteria"/>
</dbReference>
<dbReference type="EMBL" id="AAOH01000006">
    <property type="protein sequence ID" value="EAR27493.1"/>
    <property type="molecule type" value="Genomic_DNA"/>
</dbReference>
<evidence type="ECO:0000256" key="5">
    <source>
        <dbReference type="ARBA" id="ARBA00023237"/>
    </source>
</evidence>
<name>A4CD50_9GAMM</name>
<keyword evidence="3 6" id="KW-0732">Signal</keyword>
<evidence type="ECO:0008006" key="9">
    <source>
        <dbReference type="Google" id="ProtNLM"/>
    </source>
</evidence>
<evidence type="ECO:0000256" key="1">
    <source>
        <dbReference type="ARBA" id="ARBA00004442"/>
    </source>
</evidence>
<comment type="caution">
    <text evidence="7">The sequence shown here is derived from an EMBL/GenBank/DDBJ whole genome shotgun (WGS) entry which is preliminary data.</text>
</comment>
<dbReference type="InterPro" id="IPR010583">
    <property type="entry name" value="MipA"/>
</dbReference>
<keyword evidence="4" id="KW-0472">Membrane</keyword>
<dbReference type="PANTHER" id="PTHR38776">
    <property type="entry name" value="MLTA-INTERACTING PROTEIN-RELATED"/>
    <property type="match status" value="1"/>
</dbReference>
<dbReference type="HOGENOM" id="CLU_063465_0_0_6"/>
<dbReference type="PANTHER" id="PTHR38776:SF1">
    <property type="entry name" value="MLTA-INTERACTING PROTEIN-RELATED"/>
    <property type="match status" value="1"/>
</dbReference>
<evidence type="ECO:0000313" key="7">
    <source>
        <dbReference type="EMBL" id="EAR27493.1"/>
    </source>
</evidence>
<dbReference type="AlphaFoldDB" id="A4CD50"/>
<dbReference type="Proteomes" id="UP000006201">
    <property type="component" value="Unassembled WGS sequence"/>
</dbReference>